<dbReference type="Proteomes" id="UP000632766">
    <property type="component" value="Unassembled WGS sequence"/>
</dbReference>
<organism evidence="1 2">
    <name type="scientific">Amazonocrinis nigriterrae CENA67</name>
    <dbReference type="NCBI Taxonomy" id="2794033"/>
    <lineage>
        <taxon>Bacteria</taxon>
        <taxon>Bacillati</taxon>
        <taxon>Cyanobacteriota</taxon>
        <taxon>Cyanophyceae</taxon>
        <taxon>Nostocales</taxon>
        <taxon>Nostocaceae</taxon>
        <taxon>Amazonocrinis</taxon>
        <taxon>Amazonocrinis nigriterrae</taxon>
    </lineage>
</organism>
<dbReference type="AlphaFoldDB" id="A0A8J7L8A3"/>
<accession>A0A8J7L8A3</accession>
<sequence length="70" mass="8053">MTKTTAKQHSQQVSLDCVVENSESAKQETTEWQPGSAQAQIGIKGLDKDFLCKKFLWLPANHHSWWRCQH</sequence>
<reference evidence="1 2" key="1">
    <citation type="journal article" date="2021" name="Int. J. Syst. Evol. Microbiol.">
        <title>Amazonocrinis nigriterrae gen. nov., sp. nov., Atlanticothrix silvestris gen. nov., sp. nov. and Dendronalium phyllosphericum gen. nov., sp. nov., nostocacean cyanobacteria from Brazilian environments.</title>
        <authorList>
            <person name="Alvarenga D.O."/>
            <person name="Andreote A.P.D."/>
            <person name="Branco L.H.Z."/>
            <person name="Delbaje E."/>
            <person name="Cruz R.B."/>
            <person name="Varani A.M."/>
            <person name="Fiore M.F."/>
        </authorList>
    </citation>
    <scope>NUCLEOTIDE SEQUENCE [LARGE SCALE GENOMIC DNA]</scope>
    <source>
        <strain evidence="1 2">CENA67</strain>
    </source>
</reference>
<gene>
    <name evidence="1" type="ORF">I8748_19050</name>
</gene>
<dbReference type="RefSeq" id="WP_198126129.1">
    <property type="nucleotide sequence ID" value="NZ_JAECZC010000038.1"/>
</dbReference>
<name>A0A8J7L8A3_9NOST</name>
<proteinExistence type="predicted"/>
<comment type="caution">
    <text evidence="1">The sequence shown here is derived from an EMBL/GenBank/DDBJ whole genome shotgun (WGS) entry which is preliminary data.</text>
</comment>
<dbReference type="EMBL" id="JAECZC010000038">
    <property type="protein sequence ID" value="MBH8564259.1"/>
    <property type="molecule type" value="Genomic_DNA"/>
</dbReference>
<keyword evidence="2" id="KW-1185">Reference proteome</keyword>
<protein>
    <submittedName>
        <fullName evidence="1">Uncharacterized protein</fullName>
    </submittedName>
</protein>
<evidence type="ECO:0000313" key="2">
    <source>
        <dbReference type="Proteomes" id="UP000632766"/>
    </source>
</evidence>
<evidence type="ECO:0000313" key="1">
    <source>
        <dbReference type="EMBL" id="MBH8564259.1"/>
    </source>
</evidence>